<dbReference type="EMBL" id="CADIKL010000029">
    <property type="protein sequence ID" value="CAB3799310.1"/>
    <property type="molecule type" value="Genomic_DNA"/>
</dbReference>
<accession>A0A6J5GJG8</accession>
<sequence>MTAPTAQQPIHPHPGETHMKTAEAILQTTTIDFPSHDEFAVALVDELNPRSDRAREAIDAAVKTLAFQALEHAVVVSDDAYQTIQTIIAEIDRKLSDQINTIIHHDEFQQLESAWRGLHYLVTNSETNEQLKIRYMPATKTELNRSLKRYKGVAWDQSPIFKKIYEEEYGQFGGEPLGCLVGDYYFDHGPQDVEMLGEIAKISAAAHCPFISGASPAVMQMESWQELSNPRDLTKIFQNSEYAAWTHLRKSDDARYLGLTMPRFLARLPYGARTNPVEAFDFEEDVDGATHDRYAWINAAYAMATNINRSFRNFGWCTAIRGVESGGAVEDLPAHTFPTDDGGIDMKCPTEIAISDRREAELAKNGFMPFVHRKNSTVAAFLGAQSLQKPAEYHDAMATENAKLAARLPYIFACSRFAHYLKCIVRDKVGSFKERNEMEAWLNDWIMHYVDGDPQNSSQETKARKPLASARVVLEDMEDNPGYYSAKFFLRPHYQLEGLTVSLRLVSKVPALSGAS</sequence>
<organism evidence="3 4">
    <name type="scientific">Paraburkholderia caffeinitolerans</name>
    <dbReference type="NCBI Taxonomy" id="1723730"/>
    <lineage>
        <taxon>Bacteria</taxon>
        <taxon>Pseudomonadati</taxon>
        <taxon>Pseudomonadota</taxon>
        <taxon>Betaproteobacteria</taxon>
        <taxon>Burkholderiales</taxon>
        <taxon>Burkholderiaceae</taxon>
        <taxon>Paraburkholderia</taxon>
    </lineage>
</organism>
<name>A0A6J5GJG8_9BURK</name>
<dbReference type="Proteomes" id="UP000494119">
    <property type="component" value="Unassembled WGS sequence"/>
</dbReference>
<evidence type="ECO:0000259" key="2">
    <source>
        <dbReference type="Pfam" id="PF18945"/>
    </source>
</evidence>
<gene>
    <name evidence="3" type="ORF">LMG28688_04911</name>
</gene>
<dbReference type="NCBIfam" id="TIGR03355">
    <property type="entry name" value="VI_chp_2"/>
    <property type="match status" value="1"/>
</dbReference>
<dbReference type="InterPro" id="IPR044032">
    <property type="entry name" value="TssC1_C"/>
</dbReference>
<feature type="domain" description="TssC1 N-terminal" evidence="1">
    <location>
        <begin position="86"/>
        <end position="388"/>
    </location>
</feature>
<protein>
    <recommendedName>
        <fullName evidence="5">EvpB family type VI secretion protein</fullName>
    </recommendedName>
</protein>
<dbReference type="AlphaFoldDB" id="A0A6J5GJG8"/>
<dbReference type="Pfam" id="PF05943">
    <property type="entry name" value="VipB"/>
    <property type="match status" value="1"/>
</dbReference>
<evidence type="ECO:0000259" key="1">
    <source>
        <dbReference type="Pfam" id="PF05943"/>
    </source>
</evidence>
<evidence type="ECO:0000313" key="4">
    <source>
        <dbReference type="Proteomes" id="UP000494119"/>
    </source>
</evidence>
<keyword evidence="4" id="KW-1185">Reference proteome</keyword>
<proteinExistence type="predicted"/>
<dbReference type="PANTHER" id="PTHR35565">
    <property type="entry name" value="CYTOPLASMIC PROTEIN-RELATED"/>
    <property type="match status" value="1"/>
</dbReference>
<dbReference type="InterPro" id="IPR010269">
    <property type="entry name" value="T6SS_TssC-like"/>
</dbReference>
<feature type="domain" description="TssC1 C-terminal" evidence="2">
    <location>
        <begin position="398"/>
        <end position="508"/>
    </location>
</feature>
<evidence type="ECO:0008006" key="5">
    <source>
        <dbReference type="Google" id="ProtNLM"/>
    </source>
</evidence>
<reference evidence="3 4" key="1">
    <citation type="submission" date="2020-04" db="EMBL/GenBank/DDBJ databases">
        <authorList>
            <person name="De Canck E."/>
        </authorList>
    </citation>
    <scope>NUCLEOTIDE SEQUENCE [LARGE SCALE GENOMIC DNA]</scope>
    <source>
        <strain evidence="3 4">LMG 28688</strain>
    </source>
</reference>
<dbReference type="InterPro" id="IPR044031">
    <property type="entry name" value="TssC1_N"/>
</dbReference>
<dbReference type="Pfam" id="PF18945">
    <property type="entry name" value="VipB_2"/>
    <property type="match status" value="1"/>
</dbReference>
<dbReference type="PANTHER" id="PTHR35565:SF3">
    <property type="entry name" value="TYPE VI SECRETION SYSTEM SHEATH PROTEIN TSSC1"/>
    <property type="match status" value="1"/>
</dbReference>
<evidence type="ECO:0000313" key="3">
    <source>
        <dbReference type="EMBL" id="CAB3799310.1"/>
    </source>
</evidence>